<feature type="non-terminal residue" evidence="2">
    <location>
        <position position="1"/>
    </location>
</feature>
<feature type="compositionally biased region" description="Basic and acidic residues" evidence="1">
    <location>
        <begin position="83"/>
        <end position="92"/>
    </location>
</feature>
<feature type="region of interest" description="Disordered" evidence="1">
    <location>
        <begin position="59"/>
        <end position="92"/>
    </location>
</feature>
<gene>
    <name evidence="2" type="ORF">KI387_000314</name>
</gene>
<name>A0AA38LLG6_TAXCH</name>
<reference evidence="2 3" key="1">
    <citation type="journal article" date="2021" name="Nat. Plants">
        <title>The Taxus genome provides insights into paclitaxel biosynthesis.</title>
        <authorList>
            <person name="Xiong X."/>
            <person name="Gou J."/>
            <person name="Liao Q."/>
            <person name="Li Y."/>
            <person name="Zhou Q."/>
            <person name="Bi G."/>
            <person name="Li C."/>
            <person name="Du R."/>
            <person name="Wang X."/>
            <person name="Sun T."/>
            <person name="Guo L."/>
            <person name="Liang H."/>
            <person name="Lu P."/>
            <person name="Wu Y."/>
            <person name="Zhang Z."/>
            <person name="Ro D.K."/>
            <person name="Shang Y."/>
            <person name="Huang S."/>
            <person name="Yan J."/>
        </authorList>
    </citation>
    <scope>NUCLEOTIDE SEQUENCE [LARGE SCALE GENOMIC DNA]</scope>
    <source>
        <strain evidence="2">Ta-2019</strain>
    </source>
</reference>
<sequence>WDQLGPKFARRTRTGRFEPKQRTFRTGTSGPKVRGGLRKAEEPRAKGHLATCLCRKQEQGSPNRNIEARDFGPRLSFGQRYTPGREKPKWPK</sequence>
<evidence type="ECO:0000256" key="1">
    <source>
        <dbReference type="SAM" id="MobiDB-lite"/>
    </source>
</evidence>
<protein>
    <submittedName>
        <fullName evidence="2">Uncharacterized protein</fullName>
    </submittedName>
</protein>
<evidence type="ECO:0000313" key="2">
    <source>
        <dbReference type="EMBL" id="KAH9328206.1"/>
    </source>
</evidence>
<feature type="region of interest" description="Disordered" evidence="1">
    <location>
        <begin position="1"/>
        <end position="44"/>
    </location>
</feature>
<feature type="non-terminal residue" evidence="2">
    <location>
        <position position="92"/>
    </location>
</feature>
<accession>A0AA38LLG6</accession>
<comment type="caution">
    <text evidence="2">The sequence shown here is derived from an EMBL/GenBank/DDBJ whole genome shotgun (WGS) entry which is preliminary data.</text>
</comment>
<dbReference type="Proteomes" id="UP000824469">
    <property type="component" value="Unassembled WGS sequence"/>
</dbReference>
<proteinExistence type="predicted"/>
<dbReference type="EMBL" id="JAHRHJ020000001">
    <property type="protein sequence ID" value="KAH9328206.1"/>
    <property type="molecule type" value="Genomic_DNA"/>
</dbReference>
<organism evidence="2 3">
    <name type="scientific">Taxus chinensis</name>
    <name type="common">Chinese yew</name>
    <name type="synonym">Taxus wallichiana var. chinensis</name>
    <dbReference type="NCBI Taxonomy" id="29808"/>
    <lineage>
        <taxon>Eukaryota</taxon>
        <taxon>Viridiplantae</taxon>
        <taxon>Streptophyta</taxon>
        <taxon>Embryophyta</taxon>
        <taxon>Tracheophyta</taxon>
        <taxon>Spermatophyta</taxon>
        <taxon>Pinopsida</taxon>
        <taxon>Pinidae</taxon>
        <taxon>Conifers II</taxon>
        <taxon>Cupressales</taxon>
        <taxon>Taxaceae</taxon>
        <taxon>Taxus</taxon>
    </lineage>
</organism>
<keyword evidence="3" id="KW-1185">Reference proteome</keyword>
<dbReference type="AlphaFoldDB" id="A0AA38LLG6"/>
<evidence type="ECO:0000313" key="3">
    <source>
        <dbReference type="Proteomes" id="UP000824469"/>
    </source>
</evidence>